<evidence type="ECO:0000313" key="2">
    <source>
        <dbReference type="Proteomes" id="UP000789570"/>
    </source>
</evidence>
<reference evidence="1" key="1">
    <citation type="submission" date="2021-06" db="EMBL/GenBank/DDBJ databases">
        <authorList>
            <person name="Kallberg Y."/>
            <person name="Tangrot J."/>
            <person name="Rosling A."/>
        </authorList>
    </citation>
    <scope>NUCLEOTIDE SEQUENCE</scope>
    <source>
        <strain evidence="1">UK204</strain>
    </source>
</reference>
<dbReference type="EMBL" id="CAJVPQ010024175">
    <property type="protein sequence ID" value="CAG8764272.1"/>
    <property type="molecule type" value="Genomic_DNA"/>
</dbReference>
<gene>
    <name evidence="1" type="ORF">FCALED_LOCUS17127</name>
</gene>
<feature type="non-terminal residue" evidence="1">
    <location>
        <position position="1"/>
    </location>
</feature>
<evidence type="ECO:0000313" key="1">
    <source>
        <dbReference type="EMBL" id="CAG8764272.1"/>
    </source>
</evidence>
<sequence>LADVLAETEIELISLKNKTNVKMFYASRYDEKKAKNSELSTATLNNGNNNSFAESNLPLTRKRQITGEGLSTSPNKFPKRSSLVVKQCDNMPKPKFTRNKLKYVQHDLTQDLLSGLRMCPLNGHTWLWN</sequence>
<dbReference type="AlphaFoldDB" id="A0A9N9J668"/>
<name>A0A9N9J668_9GLOM</name>
<dbReference type="Proteomes" id="UP000789570">
    <property type="component" value="Unassembled WGS sequence"/>
</dbReference>
<keyword evidence="2" id="KW-1185">Reference proteome</keyword>
<comment type="caution">
    <text evidence="1">The sequence shown here is derived from an EMBL/GenBank/DDBJ whole genome shotgun (WGS) entry which is preliminary data.</text>
</comment>
<protein>
    <submittedName>
        <fullName evidence="1">2094_t:CDS:1</fullName>
    </submittedName>
</protein>
<proteinExistence type="predicted"/>
<organism evidence="1 2">
    <name type="scientific">Funneliformis caledonium</name>
    <dbReference type="NCBI Taxonomy" id="1117310"/>
    <lineage>
        <taxon>Eukaryota</taxon>
        <taxon>Fungi</taxon>
        <taxon>Fungi incertae sedis</taxon>
        <taxon>Mucoromycota</taxon>
        <taxon>Glomeromycotina</taxon>
        <taxon>Glomeromycetes</taxon>
        <taxon>Glomerales</taxon>
        <taxon>Glomeraceae</taxon>
        <taxon>Funneliformis</taxon>
    </lineage>
</organism>
<accession>A0A9N9J668</accession>
<feature type="non-terminal residue" evidence="1">
    <location>
        <position position="129"/>
    </location>
</feature>
<dbReference type="OrthoDB" id="10591877at2759"/>